<evidence type="ECO:0000256" key="5">
    <source>
        <dbReference type="ARBA" id="ARBA00023163"/>
    </source>
</evidence>
<dbReference type="InterPro" id="IPR039425">
    <property type="entry name" value="RNA_pol_sigma-70-like"/>
</dbReference>
<evidence type="ECO:0000259" key="7">
    <source>
        <dbReference type="Pfam" id="PF08281"/>
    </source>
</evidence>
<evidence type="ECO:0000256" key="3">
    <source>
        <dbReference type="ARBA" id="ARBA00023082"/>
    </source>
</evidence>
<proteinExistence type="inferred from homology"/>
<dbReference type="InterPro" id="IPR013324">
    <property type="entry name" value="RNA_pol_sigma_r3/r4-like"/>
</dbReference>
<evidence type="ECO:0000313" key="8">
    <source>
        <dbReference type="EMBL" id="WOO31447.1"/>
    </source>
</evidence>
<evidence type="ECO:0000256" key="2">
    <source>
        <dbReference type="ARBA" id="ARBA00023015"/>
    </source>
</evidence>
<evidence type="ECO:0000313" key="9">
    <source>
        <dbReference type="Proteomes" id="UP001303211"/>
    </source>
</evidence>
<dbReference type="EMBL" id="CP136921">
    <property type="protein sequence ID" value="WOO31447.1"/>
    <property type="molecule type" value="Genomic_DNA"/>
</dbReference>
<keyword evidence="4" id="KW-0238">DNA-binding</keyword>
<keyword evidence="3" id="KW-0731">Sigma factor</keyword>
<dbReference type="InterPro" id="IPR036388">
    <property type="entry name" value="WH-like_DNA-bd_sf"/>
</dbReference>
<feature type="domain" description="RNA polymerase sigma-70 region 2" evidence="6">
    <location>
        <begin position="55"/>
        <end position="121"/>
    </location>
</feature>
<dbReference type="Pfam" id="PF08281">
    <property type="entry name" value="Sigma70_r4_2"/>
    <property type="match status" value="1"/>
</dbReference>
<reference evidence="8 9" key="1">
    <citation type="submission" date="2023-03" db="EMBL/GenBank/DDBJ databases">
        <title>Diaphorobacter basophil sp. nov., isolated from a sewage-treatment plant.</title>
        <authorList>
            <person name="Yang K."/>
        </authorList>
    </citation>
    <scope>NUCLEOTIDE SEQUENCE [LARGE SCALE GENOMIC DNA]</scope>
    <source>
        <strain evidence="8 9">Y-1</strain>
    </source>
</reference>
<keyword evidence="2" id="KW-0805">Transcription regulation</keyword>
<dbReference type="InterPro" id="IPR013249">
    <property type="entry name" value="RNA_pol_sigma70_r4_t2"/>
</dbReference>
<dbReference type="Proteomes" id="UP001303211">
    <property type="component" value="Chromosome"/>
</dbReference>
<dbReference type="Pfam" id="PF04542">
    <property type="entry name" value="Sigma70_r2"/>
    <property type="match status" value="1"/>
</dbReference>
<evidence type="ECO:0000259" key="6">
    <source>
        <dbReference type="Pfam" id="PF04542"/>
    </source>
</evidence>
<dbReference type="InterPro" id="IPR013325">
    <property type="entry name" value="RNA_pol_sigma_r2"/>
</dbReference>
<dbReference type="NCBIfam" id="TIGR02937">
    <property type="entry name" value="sigma70-ECF"/>
    <property type="match status" value="1"/>
</dbReference>
<comment type="similarity">
    <text evidence="1">Belongs to the sigma-70 factor family. ECF subfamily.</text>
</comment>
<dbReference type="Gene3D" id="1.10.1740.10">
    <property type="match status" value="1"/>
</dbReference>
<keyword evidence="9" id="KW-1185">Reference proteome</keyword>
<protein>
    <submittedName>
        <fullName evidence="8">Sigma-70 family RNA polymerase sigma factor</fullName>
    </submittedName>
</protein>
<dbReference type="RefSeq" id="WP_317700926.1">
    <property type="nucleotide sequence ID" value="NZ_CP136921.1"/>
</dbReference>
<keyword evidence="5" id="KW-0804">Transcription</keyword>
<dbReference type="PANTHER" id="PTHR43133">
    <property type="entry name" value="RNA POLYMERASE ECF-TYPE SIGMA FACTO"/>
    <property type="match status" value="1"/>
</dbReference>
<dbReference type="InterPro" id="IPR014284">
    <property type="entry name" value="RNA_pol_sigma-70_dom"/>
</dbReference>
<evidence type="ECO:0000256" key="4">
    <source>
        <dbReference type="ARBA" id="ARBA00023125"/>
    </source>
</evidence>
<accession>A0ABZ0J2T0</accession>
<dbReference type="SUPFAM" id="SSF88946">
    <property type="entry name" value="Sigma2 domain of RNA polymerase sigma factors"/>
    <property type="match status" value="1"/>
</dbReference>
<evidence type="ECO:0000256" key="1">
    <source>
        <dbReference type="ARBA" id="ARBA00010641"/>
    </source>
</evidence>
<dbReference type="InterPro" id="IPR007627">
    <property type="entry name" value="RNA_pol_sigma70_r2"/>
</dbReference>
<gene>
    <name evidence="8" type="ORF">P4826_13635</name>
</gene>
<organism evidence="8 9">
    <name type="scientific">Diaphorobacter limosus</name>
    <dbReference type="NCBI Taxonomy" id="3036128"/>
    <lineage>
        <taxon>Bacteria</taxon>
        <taxon>Pseudomonadati</taxon>
        <taxon>Pseudomonadota</taxon>
        <taxon>Betaproteobacteria</taxon>
        <taxon>Burkholderiales</taxon>
        <taxon>Comamonadaceae</taxon>
        <taxon>Diaphorobacter</taxon>
    </lineage>
</organism>
<feature type="domain" description="RNA polymerase sigma factor 70 region 4 type 2" evidence="7">
    <location>
        <begin position="155"/>
        <end position="206"/>
    </location>
</feature>
<dbReference type="SUPFAM" id="SSF88659">
    <property type="entry name" value="Sigma3 and sigma4 domains of RNA polymerase sigma factors"/>
    <property type="match status" value="1"/>
</dbReference>
<dbReference type="Gene3D" id="1.10.10.10">
    <property type="entry name" value="Winged helix-like DNA-binding domain superfamily/Winged helix DNA-binding domain"/>
    <property type="match status" value="1"/>
</dbReference>
<name>A0ABZ0J2T0_9BURK</name>
<sequence length="215" mass="23068">MRDAPASGALGRSISSLGQWVGQALGGRGRQPPAADPWALWQAARAGDQASASALVRRLSPQAYALAMQLLGRREDAEDMVQEAFLRLWRARASDAHGASLATYFNTIVINRCKSWLARRRELSTDPEQLLELADASQGAEPPGADALPPISTAALAAAMARLSPRQRMALAMWAYADADVPAIARALELDANAAHQLLHRAKAALRQHLKEPAP</sequence>
<dbReference type="PANTHER" id="PTHR43133:SF8">
    <property type="entry name" value="RNA POLYMERASE SIGMA FACTOR HI_1459-RELATED"/>
    <property type="match status" value="1"/>
</dbReference>